<comment type="function">
    <text evidence="10">RNA helicase.</text>
</comment>
<dbReference type="EMBL" id="LSSK01000070">
    <property type="protein sequence ID" value="OMH85597.1"/>
    <property type="molecule type" value="Genomic_DNA"/>
</dbReference>
<dbReference type="GO" id="GO:0005730">
    <property type="term" value="C:nucleolus"/>
    <property type="evidence" value="ECO:0007669"/>
    <property type="project" value="UniProtKB-SubCell"/>
</dbReference>
<feature type="region of interest" description="Disordered" evidence="11">
    <location>
        <begin position="618"/>
        <end position="659"/>
    </location>
</feature>
<dbReference type="Proteomes" id="UP000188320">
    <property type="component" value="Unassembled WGS sequence"/>
</dbReference>
<protein>
    <recommendedName>
        <fullName evidence="10">ATP-dependent RNA helicase</fullName>
        <ecNumber evidence="10">3.6.4.13</ecNumber>
    </recommendedName>
</protein>
<dbReference type="Gene3D" id="3.40.50.300">
    <property type="entry name" value="P-loop containing nucleotide triphosphate hydrolases"/>
    <property type="match status" value="2"/>
</dbReference>
<keyword evidence="15" id="KW-1185">Reference proteome</keyword>
<dbReference type="AlphaFoldDB" id="A0A1R1PXE9"/>
<evidence type="ECO:0000256" key="1">
    <source>
        <dbReference type="ARBA" id="ARBA00004604"/>
    </source>
</evidence>
<keyword evidence="7 9" id="KW-0067">ATP-binding</keyword>
<evidence type="ECO:0000256" key="10">
    <source>
        <dbReference type="RuleBase" id="RU365068"/>
    </source>
</evidence>
<feature type="compositionally biased region" description="Low complexity" evidence="11">
    <location>
        <begin position="646"/>
        <end position="656"/>
    </location>
</feature>
<dbReference type="InterPro" id="IPR014001">
    <property type="entry name" value="Helicase_ATP-bd"/>
</dbReference>
<dbReference type="SMART" id="SM01178">
    <property type="entry name" value="DUF4217"/>
    <property type="match status" value="1"/>
</dbReference>
<comment type="caution">
    <text evidence="14">The sequence shown here is derived from an EMBL/GenBank/DDBJ whole genome shotgun (WGS) entry which is preliminary data.</text>
</comment>
<comment type="subcellular location">
    <subcellularLocation>
        <location evidence="1">Nucleus</location>
        <location evidence="1">Nucleolus</location>
    </subcellularLocation>
</comment>
<evidence type="ECO:0000313" key="15">
    <source>
        <dbReference type="Proteomes" id="UP000188320"/>
    </source>
</evidence>
<keyword evidence="8 10" id="KW-0694">RNA-binding</keyword>
<keyword evidence="6 9" id="KW-0347">Helicase</keyword>
<dbReference type="GO" id="GO:0003724">
    <property type="term" value="F:RNA helicase activity"/>
    <property type="evidence" value="ECO:0007669"/>
    <property type="project" value="UniProtKB-EC"/>
</dbReference>
<dbReference type="CDD" id="cd18787">
    <property type="entry name" value="SF2_C_DEAD"/>
    <property type="match status" value="1"/>
</dbReference>
<keyword evidence="2" id="KW-0690">Ribosome biogenesis</keyword>
<feature type="domain" description="Helicase C-terminal" evidence="13">
    <location>
        <begin position="312"/>
        <end position="488"/>
    </location>
</feature>
<evidence type="ECO:0000256" key="9">
    <source>
        <dbReference type="RuleBase" id="RU000492"/>
    </source>
</evidence>
<dbReference type="InterPro" id="IPR000629">
    <property type="entry name" value="RNA-helicase_DEAD-box_CS"/>
</dbReference>
<dbReference type="CDD" id="cd17960">
    <property type="entry name" value="DEADc_DDX55"/>
    <property type="match status" value="1"/>
</dbReference>
<dbReference type="PROSITE" id="PS51194">
    <property type="entry name" value="HELICASE_CTER"/>
    <property type="match status" value="1"/>
</dbReference>
<comment type="catalytic activity">
    <reaction evidence="10">
        <text>ATP + H2O = ADP + phosphate + H(+)</text>
        <dbReference type="Rhea" id="RHEA:13065"/>
        <dbReference type="ChEBI" id="CHEBI:15377"/>
        <dbReference type="ChEBI" id="CHEBI:15378"/>
        <dbReference type="ChEBI" id="CHEBI:30616"/>
        <dbReference type="ChEBI" id="CHEBI:43474"/>
        <dbReference type="ChEBI" id="CHEBI:456216"/>
        <dbReference type="EC" id="3.6.4.13"/>
    </reaction>
</comment>
<comment type="domain">
    <text evidence="10">The Q motif is unique to and characteristic of the DEAD box family of RNA helicases and controls ATP binding and hydrolysis.</text>
</comment>
<reference evidence="15" key="1">
    <citation type="submission" date="2017-01" db="EMBL/GenBank/DDBJ databases">
        <authorList>
            <person name="Wang Y."/>
            <person name="White M."/>
            <person name="Kvist S."/>
            <person name="Moncalvo J.-M."/>
        </authorList>
    </citation>
    <scope>NUCLEOTIDE SEQUENCE [LARGE SCALE GENOMIC DNA]</scope>
    <source>
        <strain evidence="15">COL-18-3</strain>
    </source>
</reference>
<gene>
    <name evidence="14" type="ORF">AX774_g831</name>
</gene>
<dbReference type="PROSITE" id="PS00039">
    <property type="entry name" value="DEAD_ATP_HELICASE"/>
    <property type="match status" value="1"/>
</dbReference>
<sequence length="722" mass="80754">MKRKNSTKTQTDPSKRPKKIQQSQNEGESINSKLDLSLIQNKSKPRASAVSTYTEGWDQIRPKLSDKMFNALQELGYEKTTPVQIATIPQLLKEKDVVVEAVTGSGKTLAFVVPLLELLDKKRPVNNKTAQKRISNEVYSIIISPTRELAQQIYKVVLQLLELTKSKHTASLAIGGSGGNEVEDAVELAKNGASILVGTPGRLEDIICGRVAGKPAVVCKNLEVLIMDEADRLLDMGFESQLKMIMSMIPKQRRTGLFSATMSEAVTELIRTGLRNPAKITVKVESNSLEGSEQKTPETLSIKYLVCPADRKLAQIFRLVASNPLQKYIVYFSTCAAVDYFYKLFSKYYGNIEKINAPSTDDKKMDVVVSSLHGQMDPKRRKLTFEKFTQLDTALTTAILICTDVASRGLDIPDVDCVIQWEPPTDPKAFPHRCGRTARAGRNGLAIVFLNPGREETYIEFMRIRKIPMSRMSYLLADLTPYQPSSTSDPQHELYPASSDDPQSLSILDHLRNSYVSTDRDIYEKSIKAFVSSVKSYQKHEASYIFSFKHLDLLTVANGYSLISLPKMPEFKSDDYTTFFTKFYKPNISDFDTIPYLDKPREKARLLKLNQKYEQKAHFAEKQRHKASDSAPSDSSNAKATDKHSANNSNSSWSNNKLKKLKRAERLTKKLNKAVAIERARSLSASADASQVDNIDDVLNRKIGGASGTSSLLSVYNTKHSK</sequence>
<evidence type="ECO:0000256" key="4">
    <source>
        <dbReference type="ARBA" id="ARBA00022741"/>
    </source>
</evidence>
<feature type="compositionally biased region" description="Basic and acidic residues" evidence="11">
    <location>
        <begin position="618"/>
        <end position="628"/>
    </location>
</feature>
<organism evidence="14 15">
    <name type="scientific">Zancudomyces culisetae</name>
    <name type="common">Gut fungus</name>
    <name type="synonym">Smittium culisetae</name>
    <dbReference type="NCBI Taxonomy" id="1213189"/>
    <lineage>
        <taxon>Eukaryota</taxon>
        <taxon>Fungi</taxon>
        <taxon>Fungi incertae sedis</taxon>
        <taxon>Zoopagomycota</taxon>
        <taxon>Kickxellomycotina</taxon>
        <taxon>Harpellomycetes</taxon>
        <taxon>Harpellales</taxon>
        <taxon>Legeriomycetaceae</taxon>
        <taxon>Zancudomyces</taxon>
    </lineage>
</organism>
<dbReference type="InterPro" id="IPR025313">
    <property type="entry name" value="SPB4-like_CTE"/>
</dbReference>
<evidence type="ECO:0000313" key="14">
    <source>
        <dbReference type="EMBL" id="OMH85597.1"/>
    </source>
</evidence>
<evidence type="ECO:0000259" key="12">
    <source>
        <dbReference type="PROSITE" id="PS51192"/>
    </source>
</evidence>
<name>A0A1R1PXE9_ZANCU</name>
<dbReference type="GO" id="GO:0003723">
    <property type="term" value="F:RNA binding"/>
    <property type="evidence" value="ECO:0007669"/>
    <property type="project" value="UniProtKB-UniRule"/>
</dbReference>
<dbReference type="EC" id="3.6.4.13" evidence="10"/>
<proteinExistence type="inferred from homology"/>
<dbReference type="PROSITE" id="PS51192">
    <property type="entry name" value="HELICASE_ATP_BIND_1"/>
    <property type="match status" value="1"/>
</dbReference>
<dbReference type="OrthoDB" id="7396459at2759"/>
<evidence type="ECO:0000256" key="11">
    <source>
        <dbReference type="SAM" id="MobiDB-lite"/>
    </source>
</evidence>
<keyword evidence="4 9" id="KW-0547">Nucleotide-binding</keyword>
<dbReference type="GO" id="GO:0005524">
    <property type="term" value="F:ATP binding"/>
    <property type="evidence" value="ECO:0007669"/>
    <property type="project" value="UniProtKB-UniRule"/>
</dbReference>
<dbReference type="Pfam" id="PF00271">
    <property type="entry name" value="Helicase_C"/>
    <property type="match status" value="1"/>
</dbReference>
<dbReference type="SMART" id="SM00490">
    <property type="entry name" value="HELICc"/>
    <property type="match status" value="1"/>
</dbReference>
<keyword evidence="3" id="KW-0698">rRNA processing</keyword>
<evidence type="ECO:0000256" key="8">
    <source>
        <dbReference type="ARBA" id="ARBA00022884"/>
    </source>
</evidence>
<feature type="domain" description="Helicase ATP-binding" evidence="12">
    <location>
        <begin position="88"/>
        <end position="280"/>
    </location>
</feature>
<comment type="similarity">
    <text evidence="9">Belongs to the DEAD box helicase family.</text>
</comment>
<evidence type="ECO:0000256" key="5">
    <source>
        <dbReference type="ARBA" id="ARBA00022801"/>
    </source>
</evidence>
<evidence type="ECO:0000256" key="3">
    <source>
        <dbReference type="ARBA" id="ARBA00022552"/>
    </source>
</evidence>
<dbReference type="Pfam" id="PF00270">
    <property type="entry name" value="DEAD"/>
    <property type="match status" value="1"/>
</dbReference>
<evidence type="ECO:0000256" key="2">
    <source>
        <dbReference type="ARBA" id="ARBA00022517"/>
    </source>
</evidence>
<dbReference type="Pfam" id="PF13959">
    <property type="entry name" value="CTE_SPB4"/>
    <property type="match status" value="1"/>
</dbReference>
<evidence type="ECO:0000256" key="6">
    <source>
        <dbReference type="ARBA" id="ARBA00022806"/>
    </source>
</evidence>
<evidence type="ECO:0000259" key="13">
    <source>
        <dbReference type="PROSITE" id="PS51194"/>
    </source>
</evidence>
<dbReference type="InterPro" id="IPR001650">
    <property type="entry name" value="Helicase_C-like"/>
</dbReference>
<evidence type="ECO:0000256" key="7">
    <source>
        <dbReference type="ARBA" id="ARBA00022840"/>
    </source>
</evidence>
<feature type="compositionally biased region" description="Polar residues" evidence="11">
    <location>
        <begin position="20"/>
        <end position="34"/>
    </location>
</feature>
<dbReference type="SUPFAM" id="SSF52540">
    <property type="entry name" value="P-loop containing nucleoside triphosphate hydrolases"/>
    <property type="match status" value="1"/>
</dbReference>
<dbReference type="GO" id="GO:0006364">
    <property type="term" value="P:rRNA processing"/>
    <property type="evidence" value="ECO:0007669"/>
    <property type="project" value="UniProtKB-KW"/>
</dbReference>
<keyword evidence="5 9" id="KW-0378">Hydrolase</keyword>
<dbReference type="PANTHER" id="PTHR24031">
    <property type="entry name" value="RNA HELICASE"/>
    <property type="match status" value="1"/>
</dbReference>
<dbReference type="InterPro" id="IPR011545">
    <property type="entry name" value="DEAD/DEAH_box_helicase_dom"/>
</dbReference>
<feature type="region of interest" description="Disordered" evidence="11">
    <location>
        <begin position="1"/>
        <end position="34"/>
    </location>
</feature>
<accession>A0A1R1PXE9</accession>
<feature type="compositionally biased region" description="Low complexity" evidence="11">
    <location>
        <begin position="629"/>
        <end position="639"/>
    </location>
</feature>
<dbReference type="GO" id="GO:0016887">
    <property type="term" value="F:ATP hydrolysis activity"/>
    <property type="evidence" value="ECO:0007669"/>
    <property type="project" value="RHEA"/>
</dbReference>
<dbReference type="InterPro" id="IPR027417">
    <property type="entry name" value="P-loop_NTPase"/>
</dbReference>
<dbReference type="SMART" id="SM00487">
    <property type="entry name" value="DEXDc"/>
    <property type="match status" value="1"/>
</dbReference>